<dbReference type="PANTHER" id="PTHR43595:SF2">
    <property type="entry name" value="SMALL RIBOSOMAL SUBUNIT PROTEIN MS42"/>
    <property type="match status" value="1"/>
</dbReference>
<dbReference type="InterPro" id="IPR036314">
    <property type="entry name" value="SOD_C_sf"/>
</dbReference>
<dbReference type="AlphaFoldDB" id="A0AAE0IRE1"/>
<dbReference type="GO" id="GO:0046872">
    <property type="term" value="F:metal ion binding"/>
    <property type="evidence" value="ECO:0007669"/>
    <property type="project" value="InterPro"/>
</dbReference>
<evidence type="ECO:0000313" key="3">
    <source>
        <dbReference type="EMBL" id="KAK3329665.1"/>
    </source>
</evidence>
<name>A0AAE0IRE1_9PEZI</name>
<dbReference type="GO" id="GO:0005737">
    <property type="term" value="C:cytoplasm"/>
    <property type="evidence" value="ECO:0007669"/>
    <property type="project" value="TreeGrafter"/>
</dbReference>
<evidence type="ECO:0000259" key="2">
    <source>
        <dbReference type="Pfam" id="PF02777"/>
    </source>
</evidence>
<proteinExistence type="predicted"/>
<dbReference type="InterPro" id="IPR019832">
    <property type="entry name" value="Mn/Fe_SOD_C"/>
</dbReference>
<dbReference type="EMBL" id="JAUEDM010000001">
    <property type="protein sequence ID" value="KAK3329665.1"/>
    <property type="molecule type" value="Genomic_DNA"/>
</dbReference>
<dbReference type="PANTHER" id="PTHR43595">
    <property type="entry name" value="37S RIBOSOMAL PROTEIN S26, MITOCHONDRIAL"/>
    <property type="match status" value="1"/>
</dbReference>
<comment type="caution">
    <text evidence="3">The sequence shown here is derived from an EMBL/GenBank/DDBJ whole genome shotgun (WGS) entry which is preliminary data.</text>
</comment>
<organism evidence="3 4">
    <name type="scientific">Apodospora peruviana</name>
    <dbReference type="NCBI Taxonomy" id="516989"/>
    <lineage>
        <taxon>Eukaryota</taxon>
        <taxon>Fungi</taxon>
        <taxon>Dikarya</taxon>
        <taxon>Ascomycota</taxon>
        <taxon>Pezizomycotina</taxon>
        <taxon>Sordariomycetes</taxon>
        <taxon>Sordariomycetidae</taxon>
        <taxon>Sordariales</taxon>
        <taxon>Lasiosphaeriaceae</taxon>
        <taxon>Apodospora</taxon>
    </lineage>
</organism>
<reference evidence="3" key="2">
    <citation type="submission" date="2023-06" db="EMBL/GenBank/DDBJ databases">
        <authorList>
            <consortium name="Lawrence Berkeley National Laboratory"/>
            <person name="Haridas S."/>
            <person name="Hensen N."/>
            <person name="Bonometti L."/>
            <person name="Westerberg I."/>
            <person name="Brannstrom I.O."/>
            <person name="Guillou S."/>
            <person name="Cros-Aarteil S."/>
            <person name="Calhoun S."/>
            <person name="Kuo A."/>
            <person name="Mondo S."/>
            <person name="Pangilinan J."/>
            <person name="Riley R."/>
            <person name="Labutti K."/>
            <person name="Andreopoulos B."/>
            <person name="Lipzen A."/>
            <person name="Chen C."/>
            <person name="Yanf M."/>
            <person name="Daum C."/>
            <person name="Ng V."/>
            <person name="Clum A."/>
            <person name="Steindorff A."/>
            <person name="Ohm R."/>
            <person name="Martin F."/>
            <person name="Silar P."/>
            <person name="Natvig D."/>
            <person name="Lalanne C."/>
            <person name="Gautier V."/>
            <person name="Ament-Velasquez S.L."/>
            <person name="Kruys A."/>
            <person name="Hutchinson M.I."/>
            <person name="Powell A.J."/>
            <person name="Barry K."/>
            <person name="Miller A.N."/>
            <person name="Grigoriev I.V."/>
            <person name="Debuchy R."/>
            <person name="Gladieux P."/>
            <person name="Thoren M.H."/>
            <person name="Johannesson H."/>
        </authorList>
    </citation>
    <scope>NUCLEOTIDE SEQUENCE</scope>
    <source>
        <strain evidence="3">CBS 118394</strain>
    </source>
</reference>
<protein>
    <submittedName>
        <fullName evidence="3">Manganese/iron superoxide dismutase</fullName>
    </submittedName>
</protein>
<dbReference type="Proteomes" id="UP001283341">
    <property type="component" value="Unassembled WGS sequence"/>
</dbReference>
<sequence>MIRRRLRIPRVARCGLTSTPPLASRSLPFAQSIIQAQAAQSRSLGYHYVPKLIHDFEKTGVPDFLSAEGYDIAWKQYQTLMIEKLEEKTAETQWANKELLNVVLHTAREPRDAAIFNYASMAHNNHFFFKGLSPTTVEIPHQLKADLERSFGSIETLRREMVYTADAMFGPGFVWLVQVRQSGMNAFKILTTYLAGTPYAAAHFRRQNLDANTDIGGNSQKGITAGHKYLENSANAAGKRSEEASKESKIAPGGIDVHPVLCLNTWEHVWLRDFGMGVGGMGGKLEYAEAWWYRIDWNVVAEMANKNKATLYK</sequence>
<gene>
    <name evidence="3" type="ORF">B0H66DRAFT_34137</name>
</gene>
<dbReference type="Pfam" id="PF02777">
    <property type="entry name" value="Sod_Fe_C"/>
    <property type="match status" value="1"/>
</dbReference>
<evidence type="ECO:0000313" key="4">
    <source>
        <dbReference type="Proteomes" id="UP001283341"/>
    </source>
</evidence>
<reference evidence="3" key="1">
    <citation type="journal article" date="2023" name="Mol. Phylogenet. Evol.">
        <title>Genome-scale phylogeny and comparative genomics of the fungal order Sordariales.</title>
        <authorList>
            <person name="Hensen N."/>
            <person name="Bonometti L."/>
            <person name="Westerberg I."/>
            <person name="Brannstrom I.O."/>
            <person name="Guillou S."/>
            <person name="Cros-Aarteil S."/>
            <person name="Calhoun S."/>
            <person name="Haridas S."/>
            <person name="Kuo A."/>
            <person name="Mondo S."/>
            <person name="Pangilinan J."/>
            <person name="Riley R."/>
            <person name="LaButti K."/>
            <person name="Andreopoulos B."/>
            <person name="Lipzen A."/>
            <person name="Chen C."/>
            <person name="Yan M."/>
            <person name="Daum C."/>
            <person name="Ng V."/>
            <person name="Clum A."/>
            <person name="Steindorff A."/>
            <person name="Ohm R.A."/>
            <person name="Martin F."/>
            <person name="Silar P."/>
            <person name="Natvig D.O."/>
            <person name="Lalanne C."/>
            <person name="Gautier V."/>
            <person name="Ament-Velasquez S.L."/>
            <person name="Kruys A."/>
            <person name="Hutchinson M.I."/>
            <person name="Powell A.J."/>
            <person name="Barry K."/>
            <person name="Miller A.N."/>
            <person name="Grigoriev I.V."/>
            <person name="Debuchy R."/>
            <person name="Gladieux P."/>
            <person name="Hiltunen Thoren M."/>
            <person name="Johannesson H."/>
        </authorList>
    </citation>
    <scope>NUCLEOTIDE SEQUENCE</scope>
    <source>
        <strain evidence="3">CBS 118394</strain>
    </source>
</reference>
<dbReference type="Gene3D" id="3.55.40.20">
    <property type="entry name" value="Iron/manganese superoxide dismutase, C-terminal domain"/>
    <property type="match status" value="1"/>
</dbReference>
<evidence type="ECO:0000256" key="1">
    <source>
        <dbReference type="ARBA" id="ARBA00037226"/>
    </source>
</evidence>
<keyword evidence="4" id="KW-1185">Reference proteome</keyword>
<dbReference type="SUPFAM" id="SSF54719">
    <property type="entry name" value="Fe,Mn superoxide dismutase (SOD), C-terminal domain"/>
    <property type="match status" value="1"/>
</dbReference>
<dbReference type="SUPFAM" id="SSF46609">
    <property type="entry name" value="Fe,Mn superoxide dismutase (SOD), N-terminal domain"/>
    <property type="match status" value="1"/>
</dbReference>
<comment type="function">
    <text evidence="1">Component of the mitochondrial ribosome (mitoribosome), a dedicated translation machinery responsible for the synthesis of mitochondrial genome-encoded proteins, including at least some of the essential transmembrane subunits of the mitochondrial respiratory chain. The mitoribosomes are attached to the mitochondrial inner membrane and translation products are cotranslationally integrated into the membrane.</text>
</comment>
<dbReference type="GO" id="GO:0004784">
    <property type="term" value="F:superoxide dismutase activity"/>
    <property type="evidence" value="ECO:0007669"/>
    <property type="project" value="InterPro"/>
</dbReference>
<accession>A0AAE0IRE1</accession>
<dbReference type="InterPro" id="IPR036324">
    <property type="entry name" value="Mn/Fe_SOD_N_sf"/>
</dbReference>
<feature type="domain" description="Manganese/iron superoxide dismutase C-terminal" evidence="2">
    <location>
        <begin position="142"/>
        <end position="200"/>
    </location>
</feature>